<evidence type="ECO:0000313" key="4">
    <source>
        <dbReference type="Proteomes" id="UP000321749"/>
    </source>
</evidence>
<name>A0AA87RHJ6_9MICO</name>
<dbReference type="AlphaFoldDB" id="A0AA87RHJ6"/>
<dbReference type="PROSITE" id="PS51257">
    <property type="entry name" value="PROKAR_LIPOPROTEIN"/>
    <property type="match status" value="1"/>
</dbReference>
<gene>
    <name evidence="3" type="ORF">ABA31_09640</name>
</gene>
<comment type="caution">
    <text evidence="3">The sequence shown here is derived from an EMBL/GenBank/DDBJ whole genome shotgun (WGS) entry which is preliminary data.</text>
</comment>
<feature type="chain" id="PRO_5041672680" description="Lipoprotein" evidence="2">
    <location>
        <begin position="25"/>
        <end position="178"/>
    </location>
</feature>
<proteinExistence type="predicted"/>
<reference evidence="3 4" key="1">
    <citation type="submission" date="2019-07" db="EMBL/GenBank/DDBJ databases">
        <title>Whole genome shotgun sequence of Agrococcus baldri NBRC 103055.</title>
        <authorList>
            <person name="Hosoyama A."/>
            <person name="Uohara A."/>
            <person name="Ohji S."/>
            <person name="Ichikawa N."/>
        </authorList>
    </citation>
    <scope>NUCLEOTIDE SEQUENCE [LARGE SCALE GENOMIC DNA]</scope>
    <source>
        <strain evidence="3 4">NBRC 103055</strain>
    </source>
</reference>
<feature type="signal peptide" evidence="2">
    <location>
        <begin position="1"/>
        <end position="24"/>
    </location>
</feature>
<evidence type="ECO:0008006" key="5">
    <source>
        <dbReference type="Google" id="ProtNLM"/>
    </source>
</evidence>
<evidence type="ECO:0000313" key="3">
    <source>
        <dbReference type="EMBL" id="GEK79613.1"/>
    </source>
</evidence>
<dbReference type="EMBL" id="BJUU01000004">
    <property type="protein sequence ID" value="GEK79613.1"/>
    <property type="molecule type" value="Genomic_DNA"/>
</dbReference>
<dbReference type="Proteomes" id="UP000321749">
    <property type="component" value="Unassembled WGS sequence"/>
</dbReference>
<sequence>MPRRFVIAAALAPLLTVTVLTVTACGSTQPTADAGAQPMAEHSESRPSTETGDAQDGALRSGTMAAVADDGEPGLPAQSGASIDDVLRLGAVATWVDAPDVLAISLPASAECWATASEPVAVSEGALSIEFLPGKECGEPDAARTYTVEVPEGVEAGGELEVAVEGLRHQFTLTLPES</sequence>
<dbReference type="RefSeq" id="WP_146793167.1">
    <property type="nucleotide sequence ID" value="NZ_BJUU01000004.1"/>
</dbReference>
<protein>
    <recommendedName>
        <fullName evidence="5">Lipoprotein</fullName>
    </recommendedName>
</protein>
<keyword evidence="2" id="KW-0732">Signal</keyword>
<organism evidence="3 4">
    <name type="scientific">Agrococcus baldri</name>
    <dbReference type="NCBI Taxonomy" id="153730"/>
    <lineage>
        <taxon>Bacteria</taxon>
        <taxon>Bacillati</taxon>
        <taxon>Actinomycetota</taxon>
        <taxon>Actinomycetes</taxon>
        <taxon>Micrococcales</taxon>
        <taxon>Microbacteriaceae</taxon>
        <taxon>Agrococcus</taxon>
    </lineage>
</organism>
<accession>A0AA87RHJ6</accession>
<evidence type="ECO:0000256" key="1">
    <source>
        <dbReference type="SAM" id="MobiDB-lite"/>
    </source>
</evidence>
<keyword evidence="4" id="KW-1185">Reference proteome</keyword>
<evidence type="ECO:0000256" key="2">
    <source>
        <dbReference type="SAM" id="SignalP"/>
    </source>
</evidence>
<feature type="region of interest" description="Disordered" evidence="1">
    <location>
        <begin position="30"/>
        <end position="56"/>
    </location>
</feature>